<dbReference type="Pfam" id="PF01650">
    <property type="entry name" value="Peptidase_C13"/>
    <property type="match status" value="1"/>
</dbReference>
<name>Q0VS62_ALCBS</name>
<dbReference type="GO" id="GO:0008233">
    <property type="term" value="F:peptidase activity"/>
    <property type="evidence" value="ECO:0007669"/>
    <property type="project" value="InterPro"/>
</dbReference>
<accession>Q0VS62</accession>
<dbReference type="STRING" id="393595.ABO_0538"/>
<dbReference type="Gene3D" id="2.20.110.10">
    <property type="entry name" value="Histone H3 K4-specific methyltransferase SET7/9 N-terminal domain"/>
    <property type="match status" value="2"/>
</dbReference>
<evidence type="ECO:0000313" key="2">
    <source>
        <dbReference type="EMBL" id="CAL15986.1"/>
    </source>
</evidence>
<gene>
    <name evidence="2" type="ordered locus">ABO_0538</name>
</gene>
<reference evidence="2 3" key="1">
    <citation type="journal article" date="2006" name="Nat. Biotechnol.">
        <title>Genome sequence of the ubiquitous hydrocarbon-degrading marine bacterium Alcanivorax borkumensis.</title>
        <authorList>
            <person name="Schneiker S."/>
            <person name="Martins dos Santos V.A.P."/>
            <person name="Bartels D."/>
            <person name="Bekel T."/>
            <person name="Brecht M."/>
            <person name="Buhrmester J."/>
            <person name="Chernikova T.N."/>
            <person name="Denaro R."/>
            <person name="Ferrer M."/>
            <person name="Gertler C."/>
            <person name="Goesmann A."/>
            <person name="Golyshina O.V."/>
            <person name="Kaminski F."/>
            <person name="Khachane A.N."/>
            <person name="Lang S."/>
            <person name="Linke B."/>
            <person name="McHardy A.C."/>
            <person name="Meyer F."/>
            <person name="Nechitaylo T."/>
            <person name="Puehler A."/>
            <person name="Regenhardt D."/>
            <person name="Rupp O."/>
            <person name="Sabirova J.S."/>
            <person name="Selbitschka W."/>
            <person name="Yakimov M.M."/>
            <person name="Timmis K.N."/>
            <person name="Vorhoelter F.-J."/>
            <person name="Weidner S."/>
            <person name="Kaiser O."/>
            <person name="Golyshin P.N."/>
        </authorList>
    </citation>
    <scope>NUCLEOTIDE SEQUENCE [LARGE SCALE GENOMIC DNA]</scope>
    <source>
        <strain evidence="3">ATCC 700651 / DSM 11573 / NCIMB 13689 / SK2</strain>
    </source>
</reference>
<evidence type="ECO:0000313" key="3">
    <source>
        <dbReference type="Proteomes" id="UP000008871"/>
    </source>
</evidence>
<dbReference type="PANTHER" id="PTHR43215">
    <property type="entry name" value="RADIAL SPOKE HEAD 1 HOMOLOG"/>
    <property type="match status" value="1"/>
</dbReference>
<dbReference type="eggNOG" id="COG4642">
    <property type="taxonomic scope" value="Bacteria"/>
</dbReference>
<dbReference type="EMBL" id="AM286690">
    <property type="protein sequence ID" value="CAL15986.1"/>
    <property type="molecule type" value="Genomic_DNA"/>
</dbReference>
<dbReference type="SUPFAM" id="SSF82185">
    <property type="entry name" value="Histone H3 K4-specific methyltransferase SET7/9 N-terminal domain"/>
    <property type="match status" value="2"/>
</dbReference>
<dbReference type="GO" id="GO:0006508">
    <property type="term" value="P:proteolysis"/>
    <property type="evidence" value="ECO:0007669"/>
    <property type="project" value="InterPro"/>
</dbReference>
<organism evidence="2 3">
    <name type="scientific">Alcanivorax borkumensis (strain ATCC 700651 / DSM 11573 / NCIMB 13689 / SK2)</name>
    <dbReference type="NCBI Taxonomy" id="393595"/>
    <lineage>
        <taxon>Bacteria</taxon>
        <taxon>Pseudomonadati</taxon>
        <taxon>Pseudomonadota</taxon>
        <taxon>Gammaproteobacteria</taxon>
        <taxon>Oceanospirillales</taxon>
        <taxon>Alcanivoracaceae</taxon>
        <taxon>Alcanivorax</taxon>
    </lineage>
</organism>
<dbReference type="AlphaFoldDB" id="Q0VS62"/>
<dbReference type="PANTHER" id="PTHR43215:SF14">
    <property type="entry name" value="RADIAL SPOKE HEAD 1 HOMOLOG"/>
    <property type="match status" value="1"/>
</dbReference>
<dbReference type="HOGENOM" id="CLU_018767_0_0_6"/>
<keyword evidence="1" id="KW-0677">Repeat</keyword>
<dbReference type="Proteomes" id="UP000008871">
    <property type="component" value="Chromosome"/>
</dbReference>
<protein>
    <submittedName>
        <fullName evidence="2">Uncharacterized protein</fullName>
    </submittedName>
</protein>
<dbReference type="KEGG" id="abo:ABO_0538"/>
<keyword evidence="3" id="KW-1185">Reference proteome</keyword>
<sequence length="532" mass="59160">MLACYALTCVVHRPSWHNLNCRWVNEEPLLMRTLCLFVWLMLLAACDPGQLPADVRLPDGAVYEGDVKSNLFHGEGTLTWPGGRRYKGEFQDGLMTGEGRLEERDGCVQEGQFVNGVLNGEGAYTCQDASWQGEFKDGELIKGSVEYLDDNSYQGEFRDFQPHGQGLWVTASGEQFEGTFADGYMVKGSYRNDEGYHYQGEFDFFTFEGKGVLTRPDGAVIRADFEKGKAQGPGTRTRFDDGGTAVVEKGFFVRGDYYPSEKAWRQRKQRQAAAMEARLYTESSRLQSVLSSLAPQRPGVRDVYLLVVGGDGTEAVFAREVDWVAQRLDSVFNLKRRHVRLINGGSDDLPLATRTSIQESLKALDALMDPNEDLLLMHVVSHGSPNGDLVLDDKSLKLNNLSVADGKAWLDELAARHQWLVVSACYSGKWVESLASPERVVFSSAAADRTSFGCGDDSERTWFSKALYGEAMLAGVQDPDAWFEAAEENVSLMEKERGTEDDDLSLPQKSVGGNFLQWWQADKTAVVIPVRP</sequence>
<dbReference type="InterPro" id="IPR001096">
    <property type="entry name" value="Peptidase_C13"/>
</dbReference>
<dbReference type="InterPro" id="IPR003409">
    <property type="entry name" value="MORN"/>
</dbReference>
<proteinExistence type="predicted"/>
<evidence type="ECO:0000256" key="1">
    <source>
        <dbReference type="ARBA" id="ARBA00022737"/>
    </source>
</evidence>
<dbReference type="SMART" id="SM00698">
    <property type="entry name" value="MORN"/>
    <property type="match status" value="5"/>
</dbReference>
<dbReference type="Pfam" id="PF02493">
    <property type="entry name" value="MORN"/>
    <property type="match status" value="5"/>
</dbReference>
<dbReference type="Gene3D" id="3.40.50.1460">
    <property type="match status" value="1"/>
</dbReference>